<dbReference type="Proteomes" id="UP000637788">
    <property type="component" value="Unassembled WGS sequence"/>
</dbReference>
<dbReference type="AlphaFoldDB" id="A0A917R744"/>
<feature type="region of interest" description="Disordered" evidence="1">
    <location>
        <begin position="1"/>
        <end position="25"/>
    </location>
</feature>
<protein>
    <submittedName>
        <fullName evidence="2">Uncharacterized protein</fullName>
    </submittedName>
</protein>
<keyword evidence="3" id="KW-1185">Reference proteome</keyword>
<dbReference type="EMBL" id="BMPQ01000020">
    <property type="protein sequence ID" value="GGK93224.1"/>
    <property type="molecule type" value="Genomic_DNA"/>
</dbReference>
<feature type="compositionally biased region" description="Gly residues" evidence="1">
    <location>
        <begin position="1"/>
        <end position="11"/>
    </location>
</feature>
<accession>A0A917R744</accession>
<organism evidence="2 3">
    <name type="scientific">Streptomyces flaveus</name>
    <dbReference type="NCBI Taxonomy" id="66370"/>
    <lineage>
        <taxon>Bacteria</taxon>
        <taxon>Bacillati</taxon>
        <taxon>Actinomycetota</taxon>
        <taxon>Actinomycetes</taxon>
        <taxon>Kitasatosporales</taxon>
        <taxon>Streptomycetaceae</taxon>
        <taxon>Streptomyces</taxon>
        <taxon>Streptomyces aurantiacus group</taxon>
    </lineage>
</organism>
<sequence length="51" mass="5266">MWVHGNGGGDDPGGKSPDNPDDLFPVATRTIHIPEGREVGHMWVNGNGGGG</sequence>
<evidence type="ECO:0000256" key="1">
    <source>
        <dbReference type="SAM" id="MobiDB-lite"/>
    </source>
</evidence>
<proteinExistence type="predicted"/>
<reference evidence="2" key="1">
    <citation type="journal article" date="2014" name="Int. J. Syst. Evol. Microbiol.">
        <title>Complete genome sequence of Corynebacterium casei LMG S-19264T (=DSM 44701T), isolated from a smear-ripened cheese.</title>
        <authorList>
            <consortium name="US DOE Joint Genome Institute (JGI-PGF)"/>
            <person name="Walter F."/>
            <person name="Albersmeier A."/>
            <person name="Kalinowski J."/>
            <person name="Ruckert C."/>
        </authorList>
    </citation>
    <scope>NUCLEOTIDE SEQUENCE</scope>
    <source>
        <strain evidence="2">JCM 3035</strain>
    </source>
</reference>
<evidence type="ECO:0000313" key="2">
    <source>
        <dbReference type="EMBL" id="GGK93224.1"/>
    </source>
</evidence>
<reference evidence="2" key="2">
    <citation type="submission" date="2020-09" db="EMBL/GenBank/DDBJ databases">
        <authorList>
            <person name="Sun Q."/>
            <person name="Ohkuma M."/>
        </authorList>
    </citation>
    <scope>NUCLEOTIDE SEQUENCE</scope>
    <source>
        <strain evidence="2">JCM 3035</strain>
    </source>
</reference>
<evidence type="ECO:0000313" key="3">
    <source>
        <dbReference type="Proteomes" id="UP000637788"/>
    </source>
</evidence>
<name>A0A917R744_9ACTN</name>
<gene>
    <name evidence="2" type="ORF">GCM10010094_62560</name>
</gene>
<comment type="caution">
    <text evidence="2">The sequence shown here is derived from an EMBL/GenBank/DDBJ whole genome shotgun (WGS) entry which is preliminary data.</text>
</comment>